<dbReference type="SUPFAM" id="SSF54427">
    <property type="entry name" value="NTF2-like"/>
    <property type="match status" value="1"/>
</dbReference>
<dbReference type="InterPro" id="IPR037401">
    <property type="entry name" value="SnoaL-like"/>
</dbReference>
<reference evidence="2" key="1">
    <citation type="submission" date="2019-09" db="EMBL/GenBank/DDBJ databases">
        <authorList>
            <person name="Hjerde E."/>
        </authorList>
    </citation>
    <scope>NUCLEOTIDE SEQUENCE</scope>
    <source>
        <strain evidence="2">06/09/160</strain>
    </source>
</reference>
<name>A0A5Q4ZWV7_9GAMM</name>
<accession>A0A5Q4ZWV7</accession>
<proteinExistence type="predicted"/>
<protein>
    <recommendedName>
        <fullName evidence="1">SnoaL-like domain-containing protein</fullName>
    </recommendedName>
</protein>
<evidence type="ECO:0000313" key="2">
    <source>
        <dbReference type="EMBL" id="VVV06009.1"/>
    </source>
</evidence>
<evidence type="ECO:0000259" key="1">
    <source>
        <dbReference type="Pfam" id="PF12680"/>
    </source>
</evidence>
<dbReference type="InterPro" id="IPR032710">
    <property type="entry name" value="NTF2-like_dom_sf"/>
</dbReference>
<feature type="domain" description="SnoaL-like" evidence="1">
    <location>
        <begin position="8"/>
        <end position="101"/>
    </location>
</feature>
<organism evidence="2">
    <name type="scientific">Aliivibrio wodanis</name>
    <dbReference type="NCBI Taxonomy" id="80852"/>
    <lineage>
        <taxon>Bacteria</taxon>
        <taxon>Pseudomonadati</taxon>
        <taxon>Pseudomonadota</taxon>
        <taxon>Gammaproteobacteria</taxon>
        <taxon>Vibrionales</taxon>
        <taxon>Vibrionaceae</taxon>
        <taxon>Aliivibrio</taxon>
    </lineage>
</organism>
<gene>
    <name evidence="2" type="ORF">AW0309160_03493</name>
</gene>
<dbReference type="Pfam" id="PF12680">
    <property type="entry name" value="SnoaL_2"/>
    <property type="match status" value="1"/>
</dbReference>
<dbReference type="Gene3D" id="3.10.450.50">
    <property type="match status" value="1"/>
</dbReference>
<sequence>MGSKEVVLNFWDAMKSNDFAKASELLSSEFEGYWPQSSELTIGRDNFTAINEFYPANGKWLFEINSIVCEGTKVVTDVSITDGVQKARAITFHTVENGFICKQIEFWPDDFPAPEWRSKWVKVMPS</sequence>
<dbReference type="EMBL" id="LR721751">
    <property type="protein sequence ID" value="VVV06009.1"/>
    <property type="molecule type" value="Genomic_DNA"/>
</dbReference>
<dbReference type="AlphaFoldDB" id="A0A5Q4ZWV7"/>